<evidence type="ECO:0000313" key="1">
    <source>
        <dbReference type="EMBL" id="KAI8032500.1"/>
    </source>
</evidence>
<organism evidence="1 2">
    <name type="scientific">Camellia lanceoleosa</name>
    <dbReference type="NCBI Taxonomy" id="1840588"/>
    <lineage>
        <taxon>Eukaryota</taxon>
        <taxon>Viridiplantae</taxon>
        <taxon>Streptophyta</taxon>
        <taxon>Embryophyta</taxon>
        <taxon>Tracheophyta</taxon>
        <taxon>Spermatophyta</taxon>
        <taxon>Magnoliopsida</taxon>
        <taxon>eudicotyledons</taxon>
        <taxon>Gunneridae</taxon>
        <taxon>Pentapetalae</taxon>
        <taxon>asterids</taxon>
        <taxon>Ericales</taxon>
        <taxon>Theaceae</taxon>
        <taxon>Camellia</taxon>
    </lineage>
</organism>
<dbReference type="EMBL" id="CM045758">
    <property type="protein sequence ID" value="KAI8032500.1"/>
    <property type="molecule type" value="Genomic_DNA"/>
</dbReference>
<proteinExistence type="predicted"/>
<sequence length="99" mass="10892">MVELAVGVGIEGVLVTVDLTVVNDRSRRTPQCLTVHFTSVLFLNSNVLYHEVLSIGRCIDFADKALASDNLGLDLPELDLSFVGFSLHFPSHLEVFIAY</sequence>
<accession>A0ACC0J3I5</accession>
<comment type="caution">
    <text evidence="1">The sequence shown here is derived from an EMBL/GenBank/DDBJ whole genome shotgun (WGS) entry which is preliminary data.</text>
</comment>
<keyword evidence="2" id="KW-1185">Reference proteome</keyword>
<dbReference type="Proteomes" id="UP001060215">
    <property type="component" value="Chromosome 1"/>
</dbReference>
<reference evidence="1 2" key="1">
    <citation type="journal article" date="2022" name="Plant J.">
        <title>Chromosome-level genome of Camellia lanceoleosa provides a valuable resource for understanding genome evolution and self-incompatibility.</title>
        <authorList>
            <person name="Gong W."/>
            <person name="Xiao S."/>
            <person name="Wang L."/>
            <person name="Liao Z."/>
            <person name="Chang Y."/>
            <person name="Mo W."/>
            <person name="Hu G."/>
            <person name="Li W."/>
            <person name="Zhao G."/>
            <person name="Zhu H."/>
            <person name="Hu X."/>
            <person name="Ji K."/>
            <person name="Xiang X."/>
            <person name="Song Q."/>
            <person name="Yuan D."/>
            <person name="Jin S."/>
            <person name="Zhang L."/>
        </authorList>
    </citation>
    <scope>NUCLEOTIDE SEQUENCE [LARGE SCALE GENOMIC DNA]</scope>
    <source>
        <strain evidence="1">SQ_2022a</strain>
    </source>
</reference>
<evidence type="ECO:0000313" key="2">
    <source>
        <dbReference type="Proteomes" id="UP001060215"/>
    </source>
</evidence>
<protein>
    <submittedName>
        <fullName evidence="1">Uncharacterized protein</fullName>
    </submittedName>
</protein>
<name>A0ACC0J3I5_9ERIC</name>
<gene>
    <name evidence="1" type="ORF">LOK49_LG01G00832</name>
</gene>